<name>A0A454JLQ3_9NEIS</name>
<feature type="domain" description="Glycosyltransferase subfamily 4-like N-terminal" evidence="2">
    <location>
        <begin position="14"/>
        <end position="162"/>
    </location>
</feature>
<dbReference type="GO" id="GO:0016757">
    <property type="term" value="F:glycosyltransferase activity"/>
    <property type="evidence" value="ECO:0007669"/>
    <property type="project" value="InterPro"/>
</dbReference>
<organism evidence="3 4">
    <name type="scientific">Aquitalea palustris</name>
    <dbReference type="NCBI Taxonomy" id="2480983"/>
    <lineage>
        <taxon>Bacteria</taxon>
        <taxon>Pseudomonadati</taxon>
        <taxon>Pseudomonadota</taxon>
        <taxon>Betaproteobacteria</taxon>
        <taxon>Neisseriales</taxon>
        <taxon>Chromobacteriaceae</taxon>
        <taxon>Aquitalea</taxon>
    </lineage>
</organism>
<feature type="domain" description="Glycosyl transferase family 1" evidence="1">
    <location>
        <begin position="181"/>
        <end position="338"/>
    </location>
</feature>
<comment type="caution">
    <text evidence="3">The sequence shown here is derived from an EMBL/GenBank/DDBJ whole genome shotgun (WGS) entry which is preliminary data.</text>
</comment>
<dbReference type="CDD" id="cd03801">
    <property type="entry name" value="GT4_PimA-like"/>
    <property type="match status" value="1"/>
</dbReference>
<dbReference type="Gene3D" id="3.40.50.2000">
    <property type="entry name" value="Glycogen Phosphorylase B"/>
    <property type="match status" value="2"/>
</dbReference>
<reference evidence="3 4" key="1">
    <citation type="submission" date="2018-10" db="EMBL/GenBank/DDBJ databases">
        <title>Draft genome sequence of Aquitalea MWU14-2217 isolated from a wild cranberry bog in Provincetown, Massachusetts.</title>
        <authorList>
            <person name="Ebadzadsahrai G."/>
            <person name="Soby S."/>
        </authorList>
    </citation>
    <scope>NUCLEOTIDE SEQUENCE [LARGE SCALE GENOMIC DNA]</scope>
    <source>
        <strain evidence="3 4">MWU14-2217</strain>
    </source>
</reference>
<accession>A0A454JLQ3</accession>
<keyword evidence="4" id="KW-1185">Reference proteome</keyword>
<evidence type="ECO:0000259" key="2">
    <source>
        <dbReference type="Pfam" id="PF13439"/>
    </source>
</evidence>
<dbReference type="Proteomes" id="UP000274139">
    <property type="component" value="Unassembled WGS sequence"/>
</dbReference>
<gene>
    <name evidence="3" type="ORF">EAY64_04085</name>
</gene>
<dbReference type="Pfam" id="PF00534">
    <property type="entry name" value="Glycos_transf_1"/>
    <property type="match status" value="1"/>
</dbReference>
<dbReference type="RefSeq" id="WP_103523518.1">
    <property type="nucleotide sequence ID" value="NZ_JAPNLC010000004.1"/>
</dbReference>
<dbReference type="InterPro" id="IPR028098">
    <property type="entry name" value="Glyco_trans_4-like_N"/>
</dbReference>
<keyword evidence="3" id="KW-0808">Transferase</keyword>
<evidence type="ECO:0000313" key="3">
    <source>
        <dbReference type="EMBL" id="RMD00818.1"/>
    </source>
</evidence>
<dbReference type="OrthoDB" id="9805661at2"/>
<dbReference type="InterPro" id="IPR001296">
    <property type="entry name" value="Glyco_trans_1"/>
</dbReference>
<dbReference type="SUPFAM" id="SSF53756">
    <property type="entry name" value="UDP-Glycosyltransferase/glycogen phosphorylase"/>
    <property type="match status" value="1"/>
</dbReference>
<evidence type="ECO:0000313" key="4">
    <source>
        <dbReference type="Proteomes" id="UP000274139"/>
    </source>
</evidence>
<evidence type="ECO:0000259" key="1">
    <source>
        <dbReference type="Pfam" id="PF00534"/>
    </source>
</evidence>
<protein>
    <submittedName>
        <fullName evidence="3">Glycosyltransferase family 1 protein</fullName>
    </submittedName>
</protein>
<dbReference type="Pfam" id="PF13439">
    <property type="entry name" value="Glyco_transf_4"/>
    <property type="match status" value="1"/>
</dbReference>
<dbReference type="AlphaFoldDB" id="A0A454JLQ3"/>
<dbReference type="PANTHER" id="PTHR45947:SF3">
    <property type="entry name" value="SULFOQUINOVOSYL TRANSFERASE SQD2"/>
    <property type="match status" value="1"/>
</dbReference>
<dbReference type="EMBL" id="RFAR01000012">
    <property type="protein sequence ID" value="RMD00818.1"/>
    <property type="molecule type" value="Genomic_DNA"/>
</dbReference>
<dbReference type="InterPro" id="IPR050194">
    <property type="entry name" value="Glycosyltransferase_grp1"/>
</dbReference>
<proteinExistence type="predicted"/>
<sequence length="369" mass="40513">MSEWVLFTESSPNVGGQELQLMQQMRQMQQRGLRTMLACRPGSRVEEVALQQGLSVLPVRFRNSLHLPSIAILRRWISQHKPRLAICHSGHDSNNLAIAARLVWRRPFLLRSRTYQPGRPGAWSYNRMVDATMVPSQYLKDALLANPAIRADRVHVVYPGIDFIGLDRAVSQPLPASVASWLISGRGPVLLHAAMLRGEKGHLTILQAMDLLRQSHPNWRYLIAGEGVAQQQIETEVRRLGLEARVLLAGVVSPVAPLYQAADLVLMPSTYEPLGMSQIEALALARPVLASRTGGIPETVHDGQTGVLVEPGNCHAWAQAIASALDNLPQQQTLACAGRADVRQRFDPGSNLNRILALSGLADQLPAVL</sequence>
<dbReference type="PANTHER" id="PTHR45947">
    <property type="entry name" value="SULFOQUINOVOSYL TRANSFERASE SQD2"/>
    <property type="match status" value="1"/>
</dbReference>